<dbReference type="AlphaFoldDB" id="A0A179S1K5"/>
<dbReference type="Gene3D" id="1.10.760.10">
    <property type="entry name" value="Cytochrome c-like domain"/>
    <property type="match status" value="1"/>
</dbReference>
<evidence type="ECO:0000256" key="5">
    <source>
        <dbReference type="SAM" id="SignalP"/>
    </source>
</evidence>
<dbReference type="InterPro" id="IPR030999">
    <property type="entry name" value="Thiosulf_SoxX"/>
</dbReference>
<proteinExistence type="predicted"/>
<protein>
    <recommendedName>
        <fullName evidence="6">Cytochrome c domain-containing protein</fullName>
    </recommendedName>
</protein>
<dbReference type="EMBL" id="LWHQ01000078">
    <property type="protein sequence ID" value="OAS15824.1"/>
    <property type="molecule type" value="Genomic_DNA"/>
</dbReference>
<dbReference type="GO" id="GO:0020037">
    <property type="term" value="F:heme binding"/>
    <property type="evidence" value="ECO:0007669"/>
    <property type="project" value="InterPro"/>
</dbReference>
<dbReference type="GO" id="GO:0046872">
    <property type="term" value="F:metal ion binding"/>
    <property type="evidence" value="ECO:0007669"/>
    <property type="project" value="UniProtKB-KW"/>
</dbReference>
<dbReference type="NCBIfam" id="TIGR04485">
    <property type="entry name" value="thiosulf_SoxX"/>
    <property type="match status" value="1"/>
</dbReference>
<name>A0A179S1K5_9HYPH</name>
<evidence type="ECO:0000313" key="8">
    <source>
        <dbReference type="Proteomes" id="UP000078316"/>
    </source>
</evidence>
<accession>A0A179S1K5</accession>
<reference evidence="7 8" key="1">
    <citation type="submission" date="2016-04" db="EMBL/GenBank/DDBJ databases">
        <authorList>
            <person name="Evans L.H."/>
            <person name="Alamgir A."/>
            <person name="Owens N."/>
            <person name="Weber N.D."/>
            <person name="Virtaneva K."/>
            <person name="Barbian K."/>
            <person name="Babar A."/>
            <person name="Rosenke K."/>
        </authorList>
    </citation>
    <scope>NUCLEOTIDE SEQUENCE [LARGE SCALE GENOMIC DNA]</scope>
    <source>
        <strain evidence="7 8">PMB02</strain>
    </source>
</reference>
<dbReference type="OrthoDB" id="9793634at2"/>
<comment type="caution">
    <text evidence="7">The sequence shown here is derived from an EMBL/GenBank/DDBJ whole genome shotgun (WGS) entry which is preliminary data.</text>
</comment>
<dbReference type="GO" id="GO:0009055">
    <property type="term" value="F:electron transfer activity"/>
    <property type="evidence" value="ECO:0007669"/>
    <property type="project" value="InterPro"/>
</dbReference>
<sequence length="159" mass="16275">MRRAAAALVALAHLAHPALAHPALSQEGPAPLAPVAIVGDAIPQPLDGRTGDAARGRAVAVDSRKGLCPLCHTGLGGTAPAGDLGPDLSEVGARLSAGRLRLRLVDGRALNPETLMPSYYRTDGARVASAWRGRPVLEAGEIEDVIAYLLTLTGGRGTP</sequence>
<keyword evidence="2 4" id="KW-0479">Metal-binding</keyword>
<dbReference type="PROSITE" id="PS51007">
    <property type="entry name" value="CYTC"/>
    <property type="match status" value="1"/>
</dbReference>
<feature type="chain" id="PRO_5008105505" description="Cytochrome c domain-containing protein" evidence="5">
    <location>
        <begin position="21"/>
        <end position="159"/>
    </location>
</feature>
<dbReference type="STRING" id="427683.A5481_29415"/>
<keyword evidence="1 4" id="KW-0349">Heme</keyword>
<evidence type="ECO:0000256" key="3">
    <source>
        <dbReference type="ARBA" id="ARBA00023004"/>
    </source>
</evidence>
<keyword evidence="5" id="KW-0732">Signal</keyword>
<dbReference type="InterPro" id="IPR009056">
    <property type="entry name" value="Cyt_c-like_dom"/>
</dbReference>
<evidence type="ECO:0000256" key="2">
    <source>
        <dbReference type="ARBA" id="ARBA00022723"/>
    </source>
</evidence>
<gene>
    <name evidence="7" type="ORF">A5481_29415</name>
</gene>
<dbReference type="InterPro" id="IPR036909">
    <property type="entry name" value="Cyt_c-like_dom_sf"/>
</dbReference>
<dbReference type="Proteomes" id="UP000078316">
    <property type="component" value="Unassembled WGS sequence"/>
</dbReference>
<evidence type="ECO:0000256" key="1">
    <source>
        <dbReference type="ARBA" id="ARBA00022617"/>
    </source>
</evidence>
<evidence type="ECO:0000256" key="4">
    <source>
        <dbReference type="PROSITE-ProRule" id="PRU00433"/>
    </source>
</evidence>
<keyword evidence="3 4" id="KW-0408">Iron</keyword>
<organism evidence="7 8">
    <name type="scientific">Methylobacterium platani</name>
    <dbReference type="NCBI Taxonomy" id="427683"/>
    <lineage>
        <taxon>Bacteria</taxon>
        <taxon>Pseudomonadati</taxon>
        <taxon>Pseudomonadota</taxon>
        <taxon>Alphaproteobacteria</taxon>
        <taxon>Hyphomicrobiales</taxon>
        <taxon>Methylobacteriaceae</taxon>
        <taxon>Methylobacterium</taxon>
    </lineage>
</organism>
<evidence type="ECO:0000259" key="6">
    <source>
        <dbReference type="PROSITE" id="PS51007"/>
    </source>
</evidence>
<dbReference type="RefSeq" id="WP_064504478.1">
    <property type="nucleotide sequence ID" value="NZ_LWHQ01000078.1"/>
</dbReference>
<evidence type="ECO:0000313" key="7">
    <source>
        <dbReference type="EMBL" id="OAS15824.1"/>
    </source>
</evidence>
<dbReference type="SUPFAM" id="SSF46626">
    <property type="entry name" value="Cytochrome c"/>
    <property type="match status" value="1"/>
</dbReference>
<feature type="signal peptide" evidence="5">
    <location>
        <begin position="1"/>
        <end position="20"/>
    </location>
</feature>
<feature type="domain" description="Cytochrome c" evidence="6">
    <location>
        <begin position="51"/>
        <end position="153"/>
    </location>
</feature>